<evidence type="ECO:0000259" key="3">
    <source>
        <dbReference type="PROSITE" id="PS51114"/>
    </source>
</evidence>
<dbReference type="PANTHER" id="PTHR12125:SF5">
    <property type="entry name" value="F-BOX DOMAIN-CONTAINING PROTEIN"/>
    <property type="match status" value="1"/>
</dbReference>
<dbReference type="AlphaFoldDB" id="A0A0A2MTH5"/>
<dbReference type="GO" id="GO:0031146">
    <property type="term" value="P:SCF-dependent proteasomal ubiquitin-dependent protein catabolic process"/>
    <property type="evidence" value="ECO:0007669"/>
    <property type="project" value="TreeGrafter"/>
</dbReference>
<dbReference type="GO" id="GO:0061630">
    <property type="term" value="F:ubiquitin protein ligase activity"/>
    <property type="evidence" value="ECO:0007669"/>
    <property type="project" value="TreeGrafter"/>
</dbReference>
<dbReference type="InterPro" id="IPR008979">
    <property type="entry name" value="Galactose-bd-like_sf"/>
</dbReference>
<accession>A0A0A2MTH5</accession>
<gene>
    <name evidence="4" type="ORF">Q766_01945</name>
</gene>
<dbReference type="InterPro" id="IPR007397">
    <property type="entry name" value="F-box-assoc_dom"/>
</dbReference>
<evidence type="ECO:0000256" key="2">
    <source>
        <dbReference type="SAM" id="SignalP"/>
    </source>
</evidence>
<evidence type="ECO:0000313" key="5">
    <source>
        <dbReference type="Proteomes" id="UP000030111"/>
    </source>
</evidence>
<dbReference type="Pfam" id="PF04300">
    <property type="entry name" value="FBA"/>
    <property type="match status" value="1"/>
</dbReference>
<dbReference type="GO" id="GO:0036503">
    <property type="term" value="P:ERAD pathway"/>
    <property type="evidence" value="ECO:0007669"/>
    <property type="project" value="TreeGrafter"/>
</dbReference>
<dbReference type="eggNOG" id="COG0652">
    <property type="taxonomic scope" value="Bacteria"/>
</dbReference>
<feature type="chain" id="PRO_5001991935" description="FBA domain-containing protein" evidence="2">
    <location>
        <begin position="27"/>
        <end position="591"/>
    </location>
</feature>
<evidence type="ECO:0000256" key="1">
    <source>
        <dbReference type="ARBA" id="ARBA00022729"/>
    </source>
</evidence>
<reference evidence="4 5" key="1">
    <citation type="submission" date="2013-09" db="EMBL/GenBank/DDBJ databases">
        <authorList>
            <person name="Zeng Z."/>
            <person name="Chen C."/>
        </authorList>
    </citation>
    <scope>NUCLEOTIDE SEQUENCE [LARGE SCALE GENOMIC DNA]</scope>
    <source>
        <strain evidence="4 5">WB 4.1-42</strain>
    </source>
</reference>
<dbReference type="STRING" id="1121898.GCA_000422725_00863"/>
<name>A0A0A2MTH5_9FLAO</name>
<dbReference type="SUPFAM" id="SSF49785">
    <property type="entry name" value="Galactose-binding domain-like"/>
    <property type="match status" value="1"/>
</dbReference>
<dbReference type="EMBL" id="JRLY01000001">
    <property type="protein sequence ID" value="KGO94901.1"/>
    <property type="molecule type" value="Genomic_DNA"/>
</dbReference>
<dbReference type="PROSITE" id="PS51114">
    <property type="entry name" value="FBA"/>
    <property type="match status" value="1"/>
</dbReference>
<sequence>MKITFSVNKFFKLFAFAVLTGGGMYAQSCPANISVPSATDQCGAAVSYVVAGGGAAQSANGVVNPSGADGLTGWTATTAVGTTWVANGSAFISSYNVSTMSQVIDLTTMGMSDAYMDTLPAITVSENYMGSGGNFSDTYKLTVELRGETDNVIATYTTGNLTCTTAWQTASHVFTGYATGVRKVYIQHTGDDAEFWAGNYGAAVTAASLTIAVPTSTVVQTAGLASGAVFPIGTTTNTFTITSEDDVVTNCTFDVTVTDGQAPVAVAQNFTAVLGANGTATVTAADIDNGSTDNCTNFTMSLDVTAFTCEDLGENTVTLSVTDGTNTTTATAIVTVEDNTAPVIVVTAVTAEIDADGVVTLSAEEIGAAATDNCGIATYSLNTYALDCGDLGANTVALTVTDNAGNSTTADVVVTVTDATAPTVVTQNITVTLPEVTIATISALDIDNGSTDNCGIAGLTLDTYSFTCENLGENTVTLTITDNNGNVSTGTAVVTVVDTNNYCATAALANFSVDTVSVYPNPTNGIFSIEAGDIAIDKIELYDMSARLVKNLDVTNASGIFNADLSSVTAGIYFVKLYSAEASVVKRIVKQ</sequence>
<keyword evidence="1 2" id="KW-0732">Signal</keyword>
<dbReference type="Pfam" id="PF18962">
    <property type="entry name" value="Por_Secre_tail"/>
    <property type="match status" value="1"/>
</dbReference>
<feature type="domain" description="FBA" evidence="3">
    <location>
        <begin position="33"/>
        <end position="213"/>
    </location>
</feature>
<feature type="signal peptide" evidence="2">
    <location>
        <begin position="1"/>
        <end position="26"/>
    </location>
</feature>
<proteinExistence type="predicted"/>
<dbReference type="eggNOG" id="COG3209">
    <property type="taxonomic scope" value="Bacteria"/>
</dbReference>
<dbReference type="Proteomes" id="UP000030111">
    <property type="component" value="Unassembled WGS sequence"/>
</dbReference>
<dbReference type="Gene3D" id="2.60.120.260">
    <property type="entry name" value="Galactose-binding domain-like"/>
    <property type="match status" value="1"/>
</dbReference>
<comment type="caution">
    <text evidence="4">The sequence shown here is derived from an EMBL/GenBank/DDBJ whole genome shotgun (WGS) entry which is preliminary data.</text>
</comment>
<organism evidence="4 5">
    <name type="scientific">Flavobacterium subsaxonicum WB 4.1-42 = DSM 21790</name>
    <dbReference type="NCBI Taxonomy" id="1121898"/>
    <lineage>
        <taxon>Bacteria</taxon>
        <taxon>Pseudomonadati</taxon>
        <taxon>Bacteroidota</taxon>
        <taxon>Flavobacteriia</taxon>
        <taxon>Flavobacteriales</taxon>
        <taxon>Flavobacteriaceae</taxon>
        <taxon>Flavobacterium</taxon>
    </lineage>
</organism>
<keyword evidence="5" id="KW-1185">Reference proteome</keyword>
<dbReference type="GO" id="GO:0006516">
    <property type="term" value="P:glycoprotein catabolic process"/>
    <property type="evidence" value="ECO:0007669"/>
    <property type="project" value="TreeGrafter"/>
</dbReference>
<evidence type="ECO:0000313" key="4">
    <source>
        <dbReference type="EMBL" id="KGO94901.1"/>
    </source>
</evidence>
<dbReference type="SMART" id="SM01198">
    <property type="entry name" value="FBA"/>
    <property type="match status" value="1"/>
</dbReference>
<dbReference type="InterPro" id="IPR026444">
    <property type="entry name" value="Secre_tail"/>
</dbReference>
<protein>
    <recommendedName>
        <fullName evidence="3">FBA domain-containing protein</fullName>
    </recommendedName>
</protein>
<dbReference type="InterPro" id="IPR039752">
    <property type="entry name" value="F-box_only"/>
</dbReference>
<dbReference type="NCBIfam" id="TIGR04183">
    <property type="entry name" value="Por_Secre_tail"/>
    <property type="match status" value="1"/>
</dbReference>
<dbReference type="GO" id="GO:0005737">
    <property type="term" value="C:cytoplasm"/>
    <property type="evidence" value="ECO:0007669"/>
    <property type="project" value="TreeGrafter"/>
</dbReference>
<dbReference type="PANTHER" id="PTHR12125">
    <property type="entry name" value="F-BOX ONLY PROTEIN 6-LIKE PROTEIN"/>
    <property type="match status" value="1"/>
</dbReference>
<dbReference type="GO" id="GO:0019005">
    <property type="term" value="C:SCF ubiquitin ligase complex"/>
    <property type="evidence" value="ECO:0007669"/>
    <property type="project" value="TreeGrafter"/>
</dbReference>